<dbReference type="Proteomes" id="UP000018719">
    <property type="component" value="Unassembled WGS sequence"/>
</dbReference>
<name>V6HNN1_9LEPT</name>
<evidence type="ECO:0000313" key="1">
    <source>
        <dbReference type="EMBL" id="EQA38495.1"/>
    </source>
</evidence>
<sequence length="57" mass="6474">MREVRTPGFCVSIGGRNFDSVRENADRHRNRSILSMTKDRILGKAVNSEAIRLRSSI</sequence>
<accession>V6HNN1</accession>
<comment type="caution">
    <text evidence="1">The sequence shown here is derived from an EMBL/GenBank/DDBJ whole genome shotgun (WGS) entry which is preliminary data.</text>
</comment>
<proteinExistence type="predicted"/>
<dbReference type="AlphaFoldDB" id="V6HNN1"/>
<gene>
    <name evidence="1" type="ORF">LEP1GSC047_2292</name>
</gene>
<dbReference type="EMBL" id="AHMM02000006">
    <property type="protein sequence ID" value="EQA38495.1"/>
    <property type="molecule type" value="Genomic_DNA"/>
</dbReference>
<reference evidence="1 2" key="1">
    <citation type="submission" date="2013-05" db="EMBL/GenBank/DDBJ databases">
        <authorList>
            <person name="Harkins D.M."/>
            <person name="Durkin A.S."/>
            <person name="Brinkac L.M."/>
            <person name="Haft D.H."/>
            <person name="Selengut J.D."/>
            <person name="Sanka R."/>
            <person name="DePew J."/>
            <person name="Purushe J."/>
            <person name="Hartskeerl R.A."/>
            <person name="Ahmed A."/>
            <person name="van der Linden H."/>
            <person name="Goris M.G.A."/>
            <person name="Vinetz J.M."/>
            <person name="Sutton G.G."/>
            <person name="Nierman W.C."/>
            <person name="Fouts D.E."/>
        </authorList>
    </citation>
    <scope>NUCLEOTIDE SEQUENCE [LARGE SCALE GENOMIC DNA]</scope>
    <source>
        <strain evidence="1 2">10</strain>
    </source>
</reference>
<organism evidence="1 2">
    <name type="scientific">Leptospira inadai serovar Lyme str. 10</name>
    <dbReference type="NCBI Taxonomy" id="1049790"/>
    <lineage>
        <taxon>Bacteria</taxon>
        <taxon>Pseudomonadati</taxon>
        <taxon>Spirochaetota</taxon>
        <taxon>Spirochaetia</taxon>
        <taxon>Leptospirales</taxon>
        <taxon>Leptospiraceae</taxon>
        <taxon>Leptospira</taxon>
    </lineage>
</organism>
<evidence type="ECO:0000313" key="2">
    <source>
        <dbReference type="Proteomes" id="UP000018719"/>
    </source>
</evidence>
<protein>
    <submittedName>
        <fullName evidence="1">Uncharacterized protein</fullName>
    </submittedName>
</protein>